<comment type="caution">
    <text evidence="2">The sequence shown here is derived from an EMBL/GenBank/DDBJ whole genome shotgun (WGS) entry which is preliminary data.</text>
</comment>
<keyword evidence="1" id="KW-0812">Transmembrane</keyword>
<sequence length="90" mass="10425">MPIVLGMGFYIVMFAVVFIMRTNFHINYDNDMIFSVFRCLSKDTSISLMTWSLGGHVFKSSKLPLHLWSKITTFLDSTNWEPRASDRSIL</sequence>
<keyword evidence="1" id="KW-0472">Membrane</keyword>
<accession>A0AAN9F2A1</accession>
<protein>
    <submittedName>
        <fullName evidence="2">Uncharacterized protein</fullName>
    </submittedName>
</protein>
<proteinExistence type="predicted"/>
<name>A0AAN9F2A1_CROPI</name>
<evidence type="ECO:0000256" key="1">
    <source>
        <dbReference type="SAM" id="Phobius"/>
    </source>
</evidence>
<dbReference type="AlphaFoldDB" id="A0AAN9F2A1"/>
<keyword evidence="3" id="KW-1185">Reference proteome</keyword>
<reference evidence="2 3" key="1">
    <citation type="submission" date="2024-01" db="EMBL/GenBank/DDBJ databases">
        <title>The genomes of 5 underutilized Papilionoideae crops provide insights into root nodulation and disease resistanc.</title>
        <authorList>
            <person name="Yuan L."/>
        </authorList>
    </citation>
    <scope>NUCLEOTIDE SEQUENCE [LARGE SCALE GENOMIC DNA]</scope>
    <source>
        <strain evidence="2">ZHUSHIDOU_FW_LH</strain>
        <tissue evidence="2">Leaf</tissue>
    </source>
</reference>
<evidence type="ECO:0000313" key="2">
    <source>
        <dbReference type="EMBL" id="KAK7267394.1"/>
    </source>
</evidence>
<gene>
    <name evidence="2" type="ORF">RIF29_20066</name>
</gene>
<evidence type="ECO:0000313" key="3">
    <source>
        <dbReference type="Proteomes" id="UP001372338"/>
    </source>
</evidence>
<organism evidence="2 3">
    <name type="scientific">Crotalaria pallida</name>
    <name type="common">Smooth rattlebox</name>
    <name type="synonym">Crotalaria striata</name>
    <dbReference type="NCBI Taxonomy" id="3830"/>
    <lineage>
        <taxon>Eukaryota</taxon>
        <taxon>Viridiplantae</taxon>
        <taxon>Streptophyta</taxon>
        <taxon>Embryophyta</taxon>
        <taxon>Tracheophyta</taxon>
        <taxon>Spermatophyta</taxon>
        <taxon>Magnoliopsida</taxon>
        <taxon>eudicotyledons</taxon>
        <taxon>Gunneridae</taxon>
        <taxon>Pentapetalae</taxon>
        <taxon>rosids</taxon>
        <taxon>fabids</taxon>
        <taxon>Fabales</taxon>
        <taxon>Fabaceae</taxon>
        <taxon>Papilionoideae</taxon>
        <taxon>50 kb inversion clade</taxon>
        <taxon>genistoids sensu lato</taxon>
        <taxon>core genistoids</taxon>
        <taxon>Crotalarieae</taxon>
        <taxon>Crotalaria</taxon>
    </lineage>
</organism>
<keyword evidence="1" id="KW-1133">Transmembrane helix</keyword>
<dbReference type="Proteomes" id="UP001372338">
    <property type="component" value="Unassembled WGS sequence"/>
</dbReference>
<dbReference type="EMBL" id="JAYWIO010000004">
    <property type="protein sequence ID" value="KAK7267394.1"/>
    <property type="molecule type" value="Genomic_DNA"/>
</dbReference>
<feature type="transmembrane region" description="Helical" evidence="1">
    <location>
        <begin position="6"/>
        <end position="24"/>
    </location>
</feature>